<feature type="compositionally biased region" description="Low complexity" evidence="1">
    <location>
        <begin position="211"/>
        <end position="229"/>
    </location>
</feature>
<keyword evidence="4" id="KW-1185">Reference proteome</keyword>
<feature type="compositionally biased region" description="Low complexity" evidence="1">
    <location>
        <begin position="345"/>
        <end position="376"/>
    </location>
</feature>
<feature type="compositionally biased region" description="Pro residues" evidence="1">
    <location>
        <begin position="420"/>
        <end position="432"/>
    </location>
</feature>
<feature type="region of interest" description="Disordered" evidence="1">
    <location>
        <begin position="345"/>
        <end position="459"/>
    </location>
</feature>
<feature type="compositionally biased region" description="Basic and acidic residues" evidence="1">
    <location>
        <begin position="31"/>
        <end position="74"/>
    </location>
</feature>
<feature type="compositionally biased region" description="Low complexity" evidence="1">
    <location>
        <begin position="173"/>
        <end position="193"/>
    </location>
</feature>
<sequence>MAPPSRPPRDGAALKARRGLLNSLLSLLGLGDKDRGRGRGGEDDDRGRGQNDNDQGRGSDDDGRGPGKDSDRDTPPTTTQRQPAPTPTPEPKPTPQTPPAQEPKPNNLNQSPPADQKSPPTTTSPGRANPTPGPANPTPAIPNPGASSPVTGNEQGNGSNGDNSSTVKSQELDGQNQSQSPQGQDQTGPQQSNSNTGPQQSSSDTGPNPSDPDTATSTSPASAATTSSPGMNGDAFSSTDWSEVSPGSYGKSSSSGVEGSDQGSSTNPGAIAGGIIAGILILLALLVLLLYKYRRTRRVQSFLIKYTPLKISAYTAAEKKRSSMGAGLLFTDGSYGDALIDEKTTTTTPASGYGTITPSTSSPGATAAAAIITPPSRSALPRERPDAPPALQPLSPSSTGGGSTTQGHDQTHRITIRPHPGAPPATASPPPLLDLHTPRSPPPIIPSPNRRASQDSIDSAVTTSTTVSSIASSRTFSPSLISWPMPPSSSAASFWNRSSTAGSSRGSLALAELQGRYVPLTPTRVGSALGRP</sequence>
<reference evidence="3 4" key="1">
    <citation type="journal article" date="2024" name="Commun. Biol.">
        <title>Comparative genomic analysis of thermophilic fungi reveals convergent evolutionary adaptations and gene losses.</title>
        <authorList>
            <person name="Steindorff A.S."/>
            <person name="Aguilar-Pontes M.V."/>
            <person name="Robinson A.J."/>
            <person name="Andreopoulos B."/>
            <person name="LaButti K."/>
            <person name="Kuo A."/>
            <person name="Mondo S."/>
            <person name="Riley R."/>
            <person name="Otillar R."/>
            <person name="Haridas S."/>
            <person name="Lipzen A."/>
            <person name="Grimwood J."/>
            <person name="Schmutz J."/>
            <person name="Clum A."/>
            <person name="Reid I.D."/>
            <person name="Moisan M.C."/>
            <person name="Butler G."/>
            <person name="Nguyen T.T.M."/>
            <person name="Dewar K."/>
            <person name="Conant G."/>
            <person name="Drula E."/>
            <person name="Henrissat B."/>
            <person name="Hansel C."/>
            <person name="Singer S."/>
            <person name="Hutchinson M.I."/>
            <person name="de Vries R.P."/>
            <person name="Natvig D.O."/>
            <person name="Powell A.J."/>
            <person name="Tsang A."/>
            <person name="Grigoriev I.V."/>
        </authorList>
    </citation>
    <scope>NUCLEOTIDE SEQUENCE [LARGE SCALE GENOMIC DNA]</scope>
    <source>
        <strain evidence="3 4">CBS 620.91</strain>
    </source>
</reference>
<keyword evidence="2" id="KW-0812">Transmembrane</keyword>
<feature type="compositionally biased region" description="Polar residues" evidence="1">
    <location>
        <begin position="194"/>
        <end position="208"/>
    </location>
</feature>
<evidence type="ECO:0000313" key="4">
    <source>
        <dbReference type="Proteomes" id="UP001583172"/>
    </source>
</evidence>
<keyword evidence="2" id="KW-1133">Transmembrane helix</keyword>
<evidence type="ECO:0000256" key="2">
    <source>
        <dbReference type="SAM" id="Phobius"/>
    </source>
</evidence>
<keyword evidence="2" id="KW-0472">Membrane</keyword>
<proteinExistence type="predicted"/>
<evidence type="ECO:0000256" key="1">
    <source>
        <dbReference type="SAM" id="MobiDB-lite"/>
    </source>
</evidence>
<organism evidence="3 4">
    <name type="scientific">Humicola insolens</name>
    <name type="common">Soft-rot fungus</name>
    <dbReference type="NCBI Taxonomy" id="85995"/>
    <lineage>
        <taxon>Eukaryota</taxon>
        <taxon>Fungi</taxon>
        <taxon>Dikarya</taxon>
        <taxon>Ascomycota</taxon>
        <taxon>Pezizomycotina</taxon>
        <taxon>Sordariomycetes</taxon>
        <taxon>Sordariomycetidae</taxon>
        <taxon>Sordariales</taxon>
        <taxon>Chaetomiaceae</taxon>
        <taxon>Mycothermus</taxon>
    </lineage>
</organism>
<accession>A0ABR3V6A5</accession>
<feature type="compositionally biased region" description="Low complexity" evidence="1">
    <location>
        <begin position="447"/>
        <end position="459"/>
    </location>
</feature>
<feature type="compositionally biased region" description="Pro residues" evidence="1">
    <location>
        <begin position="84"/>
        <end position="102"/>
    </location>
</feature>
<dbReference type="EMBL" id="JAZGSY010000310">
    <property type="protein sequence ID" value="KAL1837292.1"/>
    <property type="molecule type" value="Genomic_DNA"/>
</dbReference>
<protein>
    <submittedName>
        <fullName evidence="3">Uncharacterized protein</fullName>
    </submittedName>
</protein>
<feature type="compositionally biased region" description="Polar residues" evidence="1">
    <location>
        <begin position="106"/>
        <end position="124"/>
    </location>
</feature>
<feature type="compositionally biased region" description="Low complexity" evidence="1">
    <location>
        <begin position="242"/>
        <end position="265"/>
    </location>
</feature>
<feature type="compositionally biased region" description="Pro residues" evidence="1">
    <location>
        <begin position="131"/>
        <end position="142"/>
    </location>
</feature>
<comment type="caution">
    <text evidence="3">The sequence shown here is derived from an EMBL/GenBank/DDBJ whole genome shotgun (WGS) entry which is preliminary data.</text>
</comment>
<dbReference type="Proteomes" id="UP001583172">
    <property type="component" value="Unassembled WGS sequence"/>
</dbReference>
<evidence type="ECO:0000313" key="3">
    <source>
        <dbReference type="EMBL" id="KAL1837292.1"/>
    </source>
</evidence>
<feature type="transmembrane region" description="Helical" evidence="2">
    <location>
        <begin position="270"/>
        <end position="291"/>
    </location>
</feature>
<name>A0ABR3V6A5_HUMIN</name>
<gene>
    <name evidence="3" type="ORF">VTJ49DRAFT_4058</name>
</gene>
<feature type="compositionally biased region" description="Polar residues" evidence="1">
    <location>
        <begin position="148"/>
        <end position="169"/>
    </location>
</feature>
<feature type="region of interest" description="Disordered" evidence="1">
    <location>
        <begin position="27"/>
        <end position="265"/>
    </location>
</feature>